<evidence type="ECO:0000313" key="3">
    <source>
        <dbReference type="Proteomes" id="UP000014254"/>
    </source>
</evidence>
<dbReference type="EMBL" id="KE123933">
    <property type="protein sequence ID" value="EPB89582.1"/>
    <property type="molecule type" value="Genomic_DNA"/>
</dbReference>
<evidence type="ECO:0000313" key="2">
    <source>
        <dbReference type="EMBL" id="EPB89582.1"/>
    </source>
</evidence>
<keyword evidence="1" id="KW-0472">Membrane</keyword>
<gene>
    <name evidence="2" type="ORF">HMPREF1544_03666</name>
</gene>
<name>S2JM39_MUCC1</name>
<keyword evidence="3" id="KW-1185">Reference proteome</keyword>
<feature type="transmembrane region" description="Helical" evidence="1">
    <location>
        <begin position="185"/>
        <end position="206"/>
    </location>
</feature>
<dbReference type="OrthoDB" id="2279776at2759"/>
<dbReference type="InParanoid" id="S2JM39"/>
<dbReference type="AlphaFoldDB" id="S2JM39"/>
<dbReference type="OMA" id="ATIDCYN"/>
<sequence length="215" mass="24157">MANPFNTSDANIPFAQDQDDMMLTPHVSDTHNTTIVTPEKHLLYVEDYDTMPPSYSVAQQQGQQTVQRSNVEENEAIFGDDYDNSRLNEESAPLMPMTTAVEDDDYHYAPTAPSMNQMELGLQHDLNGNSKSAMTKKRWTLYRAYLAFSIFAIGITLMSAILATIDCYNSCNSRDKDSCDKCPKVWREGFTAFCYITFILSSIAAMGKVAQRILS</sequence>
<organism evidence="2 3">
    <name type="scientific">Mucor circinelloides f. circinelloides (strain 1006PhL)</name>
    <name type="common">Mucormycosis agent</name>
    <name type="synonym">Calyptromyces circinelloides</name>
    <dbReference type="NCBI Taxonomy" id="1220926"/>
    <lineage>
        <taxon>Eukaryota</taxon>
        <taxon>Fungi</taxon>
        <taxon>Fungi incertae sedis</taxon>
        <taxon>Mucoromycota</taxon>
        <taxon>Mucoromycotina</taxon>
        <taxon>Mucoromycetes</taxon>
        <taxon>Mucorales</taxon>
        <taxon>Mucorineae</taxon>
        <taxon>Mucoraceae</taxon>
        <taxon>Mucor</taxon>
    </lineage>
</organism>
<evidence type="ECO:0000256" key="1">
    <source>
        <dbReference type="SAM" id="Phobius"/>
    </source>
</evidence>
<dbReference type="Proteomes" id="UP000014254">
    <property type="component" value="Unassembled WGS sequence"/>
</dbReference>
<accession>S2JM39</accession>
<protein>
    <submittedName>
        <fullName evidence="2">Uncharacterized protein</fullName>
    </submittedName>
</protein>
<feature type="transmembrane region" description="Helical" evidence="1">
    <location>
        <begin position="144"/>
        <end position="165"/>
    </location>
</feature>
<keyword evidence="1" id="KW-1133">Transmembrane helix</keyword>
<dbReference type="VEuPathDB" id="FungiDB:HMPREF1544_03666"/>
<proteinExistence type="predicted"/>
<reference evidence="3" key="1">
    <citation type="submission" date="2013-05" db="EMBL/GenBank/DDBJ databases">
        <title>The Genome sequence of Mucor circinelloides f. circinelloides 1006PhL.</title>
        <authorList>
            <consortium name="The Broad Institute Genomics Platform"/>
            <person name="Cuomo C."/>
            <person name="Earl A."/>
            <person name="Findley K."/>
            <person name="Lee S.C."/>
            <person name="Walker B."/>
            <person name="Young S."/>
            <person name="Zeng Q."/>
            <person name="Gargeya S."/>
            <person name="Fitzgerald M."/>
            <person name="Haas B."/>
            <person name="Abouelleil A."/>
            <person name="Allen A.W."/>
            <person name="Alvarado L."/>
            <person name="Arachchi H.M."/>
            <person name="Berlin A.M."/>
            <person name="Chapman S.B."/>
            <person name="Gainer-Dewar J."/>
            <person name="Goldberg J."/>
            <person name="Griggs A."/>
            <person name="Gujja S."/>
            <person name="Hansen M."/>
            <person name="Howarth C."/>
            <person name="Imamovic A."/>
            <person name="Ireland A."/>
            <person name="Larimer J."/>
            <person name="McCowan C."/>
            <person name="Murphy C."/>
            <person name="Pearson M."/>
            <person name="Poon T.W."/>
            <person name="Priest M."/>
            <person name="Roberts A."/>
            <person name="Saif S."/>
            <person name="Shea T."/>
            <person name="Sisk P."/>
            <person name="Sykes S."/>
            <person name="Wortman J."/>
            <person name="Nusbaum C."/>
            <person name="Birren B."/>
        </authorList>
    </citation>
    <scope>NUCLEOTIDE SEQUENCE [LARGE SCALE GENOMIC DNA]</scope>
    <source>
        <strain evidence="3">1006PhL</strain>
    </source>
</reference>
<keyword evidence="1" id="KW-0812">Transmembrane</keyword>